<dbReference type="EMBL" id="VSRR010010175">
    <property type="protein sequence ID" value="MPC51434.1"/>
    <property type="molecule type" value="Genomic_DNA"/>
</dbReference>
<sequence>MDLHSSAIYVTHLSGVHASPHTTPCIVNGNGITVRGGAAEAQARVRLPWWRVVPRECRKVRGYREIRCWRGSPFSACTHSSAGPRPGPVSGTVAVLLASSLPLTHYVVSVGPQRGEGAGDGAGGGREEP</sequence>
<protein>
    <submittedName>
        <fullName evidence="2">Uncharacterized protein</fullName>
    </submittedName>
</protein>
<evidence type="ECO:0000313" key="2">
    <source>
        <dbReference type="EMBL" id="MPC51434.1"/>
    </source>
</evidence>
<dbReference type="Proteomes" id="UP000324222">
    <property type="component" value="Unassembled WGS sequence"/>
</dbReference>
<name>A0A5B7G4M2_PORTR</name>
<reference evidence="2 3" key="1">
    <citation type="submission" date="2019-05" db="EMBL/GenBank/DDBJ databases">
        <title>Another draft genome of Portunus trituberculatus and its Hox gene families provides insights of decapod evolution.</title>
        <authorList>
            <person name="Jeong J.-H."/>
            <person name="Song I."/>
            <person name="Kim S."/>
            <person name="Choi T."/>
            <person name="Kim D."/>
            <person name="Ryu S."/>
            <person name="Kim W."/>
        </authorList>
    </citation>
    <scope>NUCLEOTIDE SEQUENCE [LARGE SCALE GENOMIC DNA]</scope>
    <source>
        <tissue evidence="2">Muscle</tissue>
    </source>
</reference>
<proteinExistence type="predicted"/>
<accession>A0A5B7G4M2</accession>
<dbReference type="AlphaFoldDB" id="A0A5B7G4M2"/>
<evidence type="ECO:0000313" key="3">
    <source>
        <dbReference type="Proteomes" id="UP000324222"/>
    </source>
</evidence>
<feature type="region of interest" description="Disordered" evidence="1">
    <location>
        <begin position="110"/>
        <end position="129"/>
    </location>
</feature>
<evidence type="ECO:0000256" key="1">
    <source>
        <dbReference type="SAM" id="MobiDB-lite"/>
    </source>
</evidence>
<organism evidence="2 3">
    <name type="scientific">Portunus trituberculatus</name>
    <name type="common">Swimming crab</name>
    <name type="synonym">Neptunus trituberculatus</name>
    <dbReference type="NCBI Taxonomy" id="210409"/>
    <lineage>
        <taxon>Eukaryota</taxon>
        <taxon>Metazoa</taxon>
        <taxon>Ecdysozoa</taxon>
        <taxon>Arthropoda</taxon>
        <taxon>Crustacea</taxon>
        <taxon>Multicrustacea</taxon>
        <taxon>Malacostraca</taxon>
        <taxon>Eumalacostraca</taxon>
        <taxon>Eucarida</taxon>
        <taxon>Decapoda</taxon>
        <taxon>Pleocyemata</taxon>
        <taxon>Brachyura</taxon>
        <taxon>Eubrachyura</taxon>
        <taxon>Portunoidea</taxon>
        <taxon>Portunidae</taxon>
        <taxon>Portuninae</taxon>
        <taxon>Portunus</taxon>
    </lineage>
</organism>
<gene>
    <name evidence="2" type="ORF">E2C01_045280</name>
</gene>
<comment type="caution">
    <text evidence="2">The sequence shown here is derived from an EMBL/GenBank/DDBJ whole genome shotgun (WGS) entry which is preliminary data.</text>
</comment>
<feature type="compositionally biased region" description="Gly residues" evidence="1">
    <location>
        <begin position="114"/>
        <end position="129"/>
    </location>
</feature>
<keyword evidence="3" id="KW-1185">Reference proteome</keyword>